<dbReference type="Proteomes" id="UP000251314">
    <property type="component" value="Unassembled WGS sequence"/>
</dbReference>
<organism evidence="4 5">
    <name type="scientific">Phytophthora cactorum</name>
    <dbReference type="NCBI Taxonomy" id="29920"/>
    <lineage>
        <taxon>Eukaryota</taxon>
        <taxon>Sar</taxon>
        <taxon>Stramenopiles</taxon>
        <taxon>Oomycota</taxon>
        <taxon>Peronosporomycetes</taxon>
        <taxon>Peronosporales</taxon>
        <taxon>Peronosporaceae</taxon>
        <taxon>Phytophthora</taxon>
    </lineage>
</organism>
<evidence type="ECO:0000313" key="4">
    <source>
        <dbReference type="EMBL" id="RAW41549.1"/>
    </source>
</evidence>
<dbReference type="PANTHER" id="PTHR34409">
    <property type="entry name" value="SET DOMAIN-CONTAINING PROTEIN"/>
    <property type="match status" value="1"/>
</dbReference>
<dbReference type="Pfam" id="PF20681">
    <property type="entry name" value="DUF6818"/>
    <property type="match status" value="1"/>
</dbReference>
<reference evidence="4 5" key="1">
    <citation type="submission" date="2018-01" db="EMBL/GenBank/DDBJ databases">
        <title>Draft genome of the strawberry crown rot pathogen Phytophthora cactorum.</title>
        <authorList>
            <person name="Armitage A.D."/>
            <person name="Lysoe E."/>
            <person name="Nellist C.F."/>
            <person name="Harrison R.J."/>
            <person name="Brurberg M.B."/>
        </authorList>
    </citation>
    <scope>NUCLEOTIDE SEQUENCE [LARGE SCALE GENOMIC DNA]</scope>
    <source>
        <strain evidence="4 5">10300</strain>
    </source>
</reference>
<dbReference type="OrthoDB" id="123120at2759"/>
<evidence type="ECO:0000256" key="1">
    <source>
        <dbReference type="SAM" id="MobiDB-lite"/>
    </source>
</evidence>
<feature type="region of interest" description="Disordered" evidence="1">
    <location>
        <begin position="54"/>
        <end position="100"/>
    </location>
</feature>
<proteinExistence type="predicted"/>
<evidence type="ECO:0000313" key="3">
    <source>
        <dbReference type="EMBL" id="KAG2861161.1"/>
    </source>
</evidence>
<evidence type="ECO:0000313" key="5">
    <source>
        <dbReference type="Proteomes" id="UP000251314"/>
    </source>
</evidence>
<protein>
    <recommendedName>
        <fullName evidence="2">DUF6818 domain-containing protein</fullName>
    </recommendedName>
</protein>
<dbReference type="AlphaFoldDB" id="A0A329SY77"/>
<feature type="compositionally biased region" description="Acidic residues" evidence="1">
    <location>
        <begin position="91"/>
        <end position="100"/>
    </location>
</feature>
<dbReference type="PANTHER" id="PTHR34409:SF1">
    <property type="entry name" value="MYB-LIKE DOMAIN-CONTAINING PROTEIN"/>
    <property type="match status" value="1"/>
</dbReference>
<dbReference type="EMBL" id="RCMG01000162">
    <property type="protein sequence ID" value="KAG2861161.1"/>
    <property type="molecule type" value="Genomic_DNA"/>
</dbReference>
<evidence type="ECO:0000259" key="2">
    <source>
        <dbReference type="Pfam" id="PF20681"/>
    </source>
</evidence>
<dbReference type="VEuPathDB" id="FungiDB:PC110_g2208"/>
<gene>
    <name evidence="4" type="ORF">PC110_g2208</name>
    <name evidence="3" type="ORF">PC113_g7411</name>
</gene>
<feature type="domain" description="DUF6818" evidence="2">
    <location>
        <begin position="13"/>
        <end position="95"/>
    </location>
</feature>
<accession>A0A329SY77</accession>
<reference evidence="3" key="2">
    <citation type="submission" date="2018-10" db="EMBL/GenBank/DDBJ databases">
        <title>Effector identification in a new, highly contiguous assembly of the strawberry crown rot pathogen Phytophthora cactorum.</title>
        <authorList>
            <person name="Armitage A.D."/>
            <person name="Nellist C.F."/>
            <person name="Bates H."/>
            <person name="Vickerstaff R.J."/>
            <person name="Harrison R.J."/>
        </authorList>
    </citation>
    <scope>NUCLEOTIDE SEQUENCE</scope>
    <source>
        <strain evidence="3">15-7</strain>
    </source>
</reference>
<comment type="caution">
    <text evidence="4">The sequence shown here is derived from an EMBL/GenBank/DDBJ whole genome shotgun (WGS) entry which is preliminary data.</text>
</comment>
<dbReference type="EMBL" id="MJFZ01000028">
    <property type="protein sequence ID" value="RAW41549.1"/>
    <property type="molecule type" value="Genomic_DNA"/>
</dbReference>
<name>A0A329SY77_9STRA</name>
<dbReference type="InterPro" id="IPR049203">
    <property type="entry name" value="DUF6818"/>
</dbReference>
<keyword evidence="5" id="KW-1185">Reference proteome</keyword>
<sequence length="100" mass="11337">MLLCQVAEQIVLLGRNMGEQVAVEYNTNRTRTSPERDFESLYRTFKILYSKSKPTESGEVPLRLKPNVPAKETQMRIEEEEGVYTSHDGLDDGDDGATLE</sequence>
<dbReference type="Proteomes" id="UP000735874">
    <property type="component" value="Unassembled WGS sequence"/>
</dbReference>